<reference evidence="2" key="1">
    <citation type="journal article" date="2014" name="Front. Microbiol.">
        <title>High frequency of phylogenetically diverse reductive dehalogenase-homologous genes in deep subseafloor sedimentary metagenomes.</title>
        <authorList>
            <person name="Kawai M."/>
            <person name="Futagami T."/>
            <person name="Toyoda A."/>
            <person name="Takaki Y."/>
            <person name="Nishi S."/>
            <person name="Hori S."/>
            <person name="Arai W."/>
            <person name="Tsubouchi T."/>
            <person name="Morono Y."/>
            <person name="Uchiyama I."/>
            <person name="Ito T."/>
            <person name="Fujiyama A."/>
            <person name="Inagaki F."/>
            <person name="Takami H."/>
        </authorList>
    </citation>
    <scope>NUCLEOTIDE SEQUENCE</scope>
    <source>
        <strain evidence="2">Expedition CK06-06</strain>
    </source>
</reference>
<keyword evidence="1" id="KW-0472">Membrane</keyword>
<evidence type="ECO:0000313" key="2">
    <source>
        <dbReference type="EMBL" id="GAF98263.1"/>
    </source>
</evidence>
<dbReference type="AlphaFoldDB" id="X0TXF2"/>
<evidence type="ECO:0000256" key="1">
    <source>
        <dbReference type="SAM" id="Phobius"/>
    </source>
</evidence>
<keyword evidence="1" id="KW-0812">Transmembrane</keyword>
<proteinExistence type="predicted"/>
<accession>X0TXF2</accession>
<comment type="caution">
    <text evidence="2">The sequence shown here is derived from an EMBL/GenBank/DDBJ whole genome shotgun (WGS) entry which is preliminary data.</text>
</comment>
<feature type="transmembrane region" description="Helical" evidence="1">
    <location>
        <begin position="158"/>
        <end position="178"/>
    </location>
</feature>
<organism evidence="2">
    <name type="scientific">marine sediment metagenome</name>
    <dbReference type="NCBI Taxonomy" id="412755"/>
    <lineage>
        <taxon>unclassified sequences</taxon>
        <taxon>metagenomes</taxon>
        <taxon>ecological metagenomes</taxon>
    </lineage>
</organism>
<feature type="non-terminal residue" evidence="2">
    <location>
        <position position="230"/>
    </location>
</feature>
<feature type="transmembrane region" description="Helical" evidence="1">
    <location>
        <begin position="81"/>
        <end position="98"/>
    </location>
</feature>
<gene>
    <name evidence="2" type="ORF">S01H1_26643</name>
</gene>
<sequence>MTAAEPTHDRRPRRLSGLRASWMLVAGSAGDIERHSGSRMGRTWLWMGLLGIAWGLGMAGIWALAAHVYPWWKWWQTGSSLPIMPVAAIIAALSLTPLRRVLTAPAHLLSNNPPAEQGAFAAATVVVLMLLLLGIQPYRQESTGLPHWLTWVRPMAEYRVLILMPMWGVWAMMVPLHFCRPAEGACTLARAMVKHQPVAATALWMAVTLALTLWELNFLGAWAALPAAAA</sequence>
<feature type="transmembrane region" description="Helical" evidence="1">
    <location>
        <begin position="44"/>
        <end position="69"/>
    </location>
</feature>
<feature type="transmembrane region" description="Helical" evidence="1">
    <location>
        <begin position="119"/>
        <end position="138"/>
    </location>
</feature>
<feature type="transmembrane region" description="Helical" evidence="1">
    <location>
        <begin position="198"/>
        <end position="225"/>
    </location>
</feature>
<dbReference type="EMBL" id="BARS01016159">
    <property type="protein sequence ID" value="GAF98263.1"/>
    <property type="molecule type" value="Genomic_DNA"/>
</dbReference>
<keyword evidence="1" id="KW-1133">Transmembrane helix</keyword>
<protein>
    <submittedName>
        <fullName evidence="2">Uncharacterized protein</fullName>
    </submittedName>
</protein>
<name>X0TXF2_9ZZZZ</name>